<organism evidence="1 2">
    <name type="scientific">Anas platyrhynchos</name>
    <name type="common">Mallard</name>
    <name type="synonym">Anas boschas</name>
    <dbReference type="NCBI Taxonomy" id="8839"/>
    <lineage>
        <taxon>Eukaryota</taxon>
        <taxon>Metazoa</taxon>
        <taxon>Chordata</taxon>
        <taxon>Craniata</taxon>
        <taxon>Vertebrata</taxon>
        <taxon>Euteleostomi</taxon>
        <taxon>Archelosauria</taxon>
        <taxon>Archosauria</taxon>
        <taxon>Dinosauria</taxon>
        <taxon>Saurischia</taxon>
        <taxon>Theropoda</taxon>
        <taxon>Coelurosauria</taxon>
        <taxon>Aves</taxon>
        <taxon>Neognathae</taxon>
        <taxon>Galloanserae</taxon>
        <taxon>Anseriformes</taxon>
        <taxon>Anatidae</taxon>
        <taxon>Anatinae</taxon>
        <taxon>Anas</taxon>
    </lineage>
</organism>
<proteinExistence type="predicted"/>
<accession>R0LJM8</accession>
<name>R0LJM8_ANAPL</name>
<reference evidence="2" key="1">
    <citation type="journal article" date="2013" name="Nat. Genet.">
        <title>The duck genome and transcriptome provide insight into an avian influenza virus reservoir species.</title>
        <authorList>
            <person name="Huang Y."/>
            <person name="Li Y."/>
            <person name="Burt D.W."/>
            <person name="Chen H."/>
            <person name="Zhang Y."/>
            <person name="Qian W."/>
            <person name="Kim H."/>
            <person name="Gan S."/>
            <person name="Zhao Y."/>
            <person name="Li J."/>
            <person name="Yi K."/>
            <person name="Feng H."/>
            <person name="Zhu P."/>
            <person name="Li B."/>
            <person name="Liu Q."/>
            <person name="Fairley S."/>
            <person name="Magor K.E."/>
            <person name="Du Z."/>
            <person name="Hu X."/>
            <person name="Goodman L."/>
            <person name="Tafer H."/>
            <person name="Vignal A."/>
            <person name="Lee T."/>
            <person name="Kim K.W."/>
            <person name="Sheng Z."/>
            <person name="An Y."/>
            <person name="Searle S."/>
            <person name="Herrero J."/>
            <person name="Groenen M.A."/>
            <person name="Crooijmans R.P."/>
            <person name="Faraut T."/>
            <person name="Cai Q."/>
            <person name="Webster R.G."/>
            <person name="Aldridge J.R."/>
            <person name="Warren W.C."/>
            <person name="Bartschat S."/>
            <person name="Kehr S."/>
            <person name="Marz M."/>
            <person name="Stadler P.F."/>
            <person name="Smith J."/>
            <person name="Kraus R.H."/>
            <person name="Zhao Y."/>
            <person name="Ren L."/>
            <person name="Fei J."/>
            <person name="Morisson M."/>
            <person name="Kaiser P."/>
            <person name="Griffin D.K."/>
            <person name="Rao M."/>
            <person name="Pitel F."/>
            <person name="Wang J."/>
            <person name="Li N."/>
        </authorList>
    </citation>
    <scope>NUCLEOTIDE SEQUENCE [LARGE SCALE GENOMIC DNA]</scope>
</reference>
<sequence>MMPLKPEMEGYSTAVQPVTRAAATTPLAQVTELLRQEKETRCSRHPIYLTAIPLEDSIHTLFPWLLNRPPLPLCCASCVSASTQHSCQRAPPLPTPPHSPSLSCVGELKNDWFNYSEGQTFDRNRNRSQRLKISSSQHILIVLILLKEHPSKVSHLQNIARVP</sequence>
<dbReference type="EMBL" id="KB742655">
    <property type="protein sequence ID" value="EOB05889.1"/>
    <property type="molecule type" value="Genomic_DNA"/>
</dbReference>
<evidence type="ECO:0000313" key="1">
    <source>
        <dbReference type="EMBL" id="EOB05889.1"/>
    </source>
</evidence>
<evidence type="ECO:0000313" key="2">
    <source>
        <dbReference type="Proteomes" id="UP000296049"/>
    </source>
</evidence>
<protein>
    <submittedName>
        <fullName evidence="1">Uncharacterized protein</fullName>
    </submittedName>
</protein>
<dbReference type="AlphaFoldDB" id="R0LJM8"/>
<gene>
    <name evidence="1" type="ORF">Anapl_07552</name>
</gene>
<keyword evidence="2" id="KW-1185">Reference proteome</keyword>
<dbReference type="Proteomes" id="UP000296049">
    <property type="component" value="Unassembled WGS sequence"/>
</dbReference>